<keyword evidence="1" id="KW-0812">Transmembrane</keyword>
<dbReference type="AlphaFoldDB" id="A0A939QGU0"/>
<keyword evidence="1" id="KW-1133">Transmembrane helix</keyword>
<proteinExistence type="predicted"/>
<dbReference type="EMBL" id="JAGFOA010000001">
    <property type="protein sequence ID" value="MBO3662689.1"/>
    <property type="molecule type" value="Genomic_DNA"/>
</dbReference>
<gene>
    <name evidence="2" type="ORF">J5V96_04090</name>
</gene>
<evidence type="ECO:0000256" key="1">
    <source>
        <dbReference type="SAM" id="Phobius"/>
    </source>
</evidence>
<comment type="caution">
    <text evidence="2">The sequence shown here is derived from an EMBL/GenBank/DDBJ whole genome shotgun (WGS) entry which is preliminary data.</text>
</comment>
<protein>
    <submittedName>
        <fullName evidence="2">Uncharacterized protein</fullName>
    </submittedName>
</protein>
<reference evidence="2" key="1">
    <citation type="submission" date="2021-03" db="EMBL/GenBank/DDBJ databases">
        <title>Microbacterium sp. nov., a novel actinobacterium isolated from cow dung.</title>
        <authorList>
            <person name="Zhang L."/>
        </authorList>
    </citation>
    <scope>NUCLEOTIDE SEQUENCE</scope>
    <source>
        <strain evidence="2">NEAU-LLB</strain>
    </source>
</reference>
<sequence length="73" mass="7470">MQVRNEAAQGIHDAVTTAATVVTAQLDDSTSQAQRVVALAERLQKGLGLAAAGRMALALLPLATVLVMLATSV</sequence>
<accession>A0A939QGU0</accession>
<feature type="transmembrane region" description="Helical" evidence="1">
    <location>
        <begin position="51"/>
        <end position="70"/>
    </location>
</feature>
<dbReference type="Proteomes" id="UP000680132">
    <property type="component" value="Unassembled WGS sequence"/>
</dbReference>
<keyword evidence="1" id="KW-0472">Membrane</keyword>
<evidence type="ECO:0000313" key="3">
    <source>
        <dbReference type="Proteomes" id="UP000680132"/>
    </source>
</evidence>
<keyword evidence="3" id="KW-1185">Reference proteome</keyword>
<evidence type="ECO:0000313" key="2">
    <source>
        <dbReference type="EMBL" id="MBO3662689.1"/>
    </source>
</evidence>
<organism evidence="2 3">
    <name type="scientific">Microbacterium stercoris</name>
    <dbReference type="NCBI Taxonomy" id="2820289"/>
    <lineage>
        <taxon>Bacteria</taxon>
        <taxon>Bacillati</taxon>
        <taxon>Actinomycetota</taxon>
        <taxon>Actinomycetes</taxon>
        <taxon>Micrococcales</taxon>
        <taxon>Microbacteriaceae</taxon>
        <taxon>Microbacterium</taxon>
    </lineage>
</organism>
<name>A0A939QGU0_9MICO</name>
<dbReference type="RefSeq" id="WP_208500367.1">
    <property type="nucleotide sequence ID" value="NZ_JAGFOA010000001.1"/>
</dbReference>